<keyword evidence="6 7" id="KW-0472">Membrane</keyword>
<dbReference type="GO" id="GO:0022857">
    <property type="term" value="F:transmembrane transporter activity"/>
    <property type="evidence" value="ECO:0007669"/>
    <property type="project" value="InterPro"/>
</dbReference>
<keyword evidence="10" id="KW-1185">Reference proteome</keyword>
<evidence type="ECO:0000256" key="6">
    <source>
        <dbReference type="ARBA" id="ARBA00023136"/>
    </source>
</evidence>
<dbReference type="InterPro" id="IPR020846">
    <property type="entry name" value="MFS_dom"/>
</dbReference>
<dbReference type="KEGG" id="sna:Snas_0572"/>
<dbReference type="eggNOG" id="COG2814">
    <property type="taxonomic scope" value="Bacteria"/>
</dbReference>
<dbReference type="InterPro" id="IPR036259">
    <property type="entry name" value="MFS_trans_sf"/>
</dbReference>
<dbReference type="InterPro" id="IPR050171">
    <property type="entry name" value="MFS_Transporters"/>
</dbReference>
<keyword evidence="4 7" id="KW-0812">Transmembrane</keyword>
<comment type="subcellular location">
    <subcellularLocation>
        <location evidence="1">Cell membrane</location>
        <topology evidence="1">Multi-pass membrane protein</topology>
    </subcellularLocation>
</comment>
<dbReference type="AlphaFoldDB" id="D3Q5Y7"/>
<dbReference type="PANTHER" id="PTHR23517">
    <property type="entry name" value="RESISTANCE PROTEIN MDTM, PUTATIVE-RELATED-RELATED"/>
    <property type="match status" value="1"/>
</dbReference>
<dbReference type="GO" id="GO:0005886">
    <property type="term" value="C:plasma membrane"/>
    <property type="evidence" value="ECO:0007669"/>
    <property type="project" value="UniProtKB-SubCell"/>
</dbReference>
<feature type="transmembrane region" description="Helical" evidence="7">
    <location>
        <begin position="338"/>
        <end position="360"/>
    </location>
</feature>
<dbReference type="HOGENOM" id="CLU_001265_60_4_11"/>
<keyword evidence="2" id="KW-0813">Transport</keyword>
<proteinExistence type="predicted"/>
<feature type="transmembrane region" description="Helical" evidence="7">
    <location>
        <begin position="47"/>
        <end position="69"/>
    </location>
</feature>
<feature type="transmembrane region" description="Helical" evidence="7">
    <location>
        <begin position="12"/>
        <end position="35"/>
    </location>
</feature>
<feature type="transmembrane region" description="Helical" evidence="7">
    <location>
        <begin position="99"/>
        <end position="124"/>
    </location>
</feature>
<feature type="transmembrane region" description="Helical" evidence="7">
    <location>
        <begin position="136"/>
        <end position="158"/>
    </location>
</feature>
<dbReference type="PANTHER" id="PTHR23517:SF2">
    <property type="entry name" value="MULTIDRUG RESISTANCE PROTEIN MDTH"/>
    <property type="match status" value="1"/>
</dbReference>
<feature type="transmembrane region" description="Helical" evidence="7">
    <location>
        <begin position="164"/>
        <end position="184"/>
    </location>
</feature>
<feature type="transmembrane region" description="Helical" evidence="7">
    <location>
        <begin position="210"/>
        <end position="227"/>
    </location>
</feature>
<evidence type="ECO:0000313" key="9">
    <source>
        <dbReference type="EMBL" id="ADD40286.1"/>
    </source>
</evidence>
<gene>
    <name evidence="9" type="ordered locus">Snas_0572</name>
</gene>
<dbReference type="Pfam" id="PF07690">
    <property type="entry name" value="MFS_1"/>
    <property type="match status" value="1"/>
</dbReference>
<feature type="transmembrane region" description="Helical" evidence="7">
    <location>
        <begin position="76"/>
        <end position="93"/>
    </location>
</feature>
<dbReference type="InterPro" id="IPR011701">
    <property type="entry name" value="MFS"/>
</dbReference>
<keyword evidence="5 7" id="KW-1133">Transmembrane helix</keyword>
<feature type="transmembrane region" description="Helical" evidence="7">
    <location>
        <begin position="366"/>
        <end position="386"/>
    </location>
</feature>
<evidence type="ECO:0000256" key="5">
    <source>
        <dbReference type="ARBA" id="ARBA00022989"/>
    </source>
</evidence>
<dbReference type="SUPFAM" id="SSF103473">
    <property type="entry name" value="MFS general substrate transporter"/>
    <property type="match status" value="1"/>
</dbReference>
<evidence type="ECO:0000259" key="8">
    <source>
        <dbReference type="PROSITE" id="PS50850"/>
    </source>
</evidence>
<feature type="transmembrane region" description="Helical" evidence="7">
    <location>
        <begin position="277"/>
        <end position="299"/>
    </location>
</feature>
<evidence type="ECO:0000256" key="1">
    <source>
        <dbReference type="ARBA" id="ARBA00004651"/>
    </source>
</evidence>
<organism evidence="9 10">
    <name type="scientific">Stackebrandtia nassauensis (strain DSM 44728 / CIP 108903 / NRRL B-16338 / NBRC 102104 / LLR-40K-21)</name>
    <dbReference type="NCBI Taxonomy" id="446470"/>
    <lineage>
        <taxon>Bacteria</taxon>
        <taxon>Bacillati</taxon>
        <taxon>Actinomycetota</taxon>
        <taxon>Actinomycetes</taxon>
        <taxon>Glycomycetales</taxon>
        <taxon>Glycomycetaceae</taxon>
        <taxon>Stackebrandtia</taxon>
    </lineage>
</organism>
<evidence type="ECO:0000256" key="4">
    <source>
        <dbReference type="ARBA" id="ARBA00022692"/>
    </source>
</evidence>
<accession>D3Q5Y7</accession>
<dbReference type="STRING" id="446470.Snas_0572"/>
<evidence type="ECO:0000256" key="3">
    <source>
        <dbReference type="ARBA" id="ARBA00022475"/>
    </source>
</evidence>
<evidence type="ECO:0000256" key="7">
    <source>
        <dbReference type="SAM" id="Phobius"/>
    </source>
</evidence>
<protein>
    <submittedName>
        <fullName evidence="9">Major facilitator superfamily MFS_1</fullName>
    </submittedName>
</protein>
<feature type="domain" description="Major facilitator superfamily (MFS) profile" evidence="8">
    <location>
        <begin position="11"/>
        <end position="391"/>
    </location>
</feature>
<dbReference type="PROSITE" id="PS50850">
    <property type="entry name" value="MFS"/>
    <property type="match status" value="1"/>
</dbReference>
<evidence type="ECO:0000313" key="10">
    <source>
        <dbReference type="Proteomes" id="UP000000844"/>
    </source>
</evidence>
<dbReference type="Gene3D" id="1.20.1250.20">
    <property type="entry name" value="MFS general substrate transporter like domains"/>
    <property type="match status" value="1"/>
</dbReference>
<dbReference type="PROSITE" id="PS00216">
    <property type="entry name" value="SUGAR_TRANSPORT_1"/>
    <property type="match status" value="1"/>
</dbReference>
<dbReference type="InterPro" id="IPR005829">
    <property type="entry name" value="Sugar_transporter_CS"/>
</dbReference>
<keyword evidence="3" id="KW-1003">Cell membrane</keyword>
<dbReference type="EMBL" id="CP001778">
    <property type="protein sequence ID" value="ADD40286.1"/>
    <property type="molecule type" value="Genomic_DNA"/>
</dbReference>
<name>D3Q5Y7_STANL</name>
<dbReference type="OrthoDB" id="5379144at2"/>
<feature type="transmembrane region" description="Helical" evidence="7">
    <location>
        <begin position="247"/>
        <end position="265"/>
    </location>
</feature>
<reference evidence="9 10" key="1">
    <citation type="journal article" date="2009" name="Stand. Genomic Sci.">
        <title>Complete genome sequence of Stackebrandtia nassauensis type strain (LLR-40K-21).</title>
        <authorList>
            <person name="Munk C."/>
            <person name="Lapidus A."/>
            <person name="Copeland A."/>
            <person name="Jando M."/>
            <person name="Mayilraj S."/>
            <person name="Glavina Del Rio T."/>
            <person name="Nolan M."/>
            <person name="Chen F."/>
            <person name="Lucas S."/>
            <person name="Tice H."/>
            <person name="Cheng J.F."/>
            <person name="Han C."/>
            <person name="Detter J.C."/>
            <person name="Bruce D."/>
            <person name="Goodwin L."/>
            <person name="Chain P."/>
            <person name="Pitluck S."/>
            <person name="Goker M."/>
            <person name="Ovchinikova G."/>
            <person name="Pati A."/>
            <person name="Ivanova N."/>
            <person name="Mavromatis K."/>
            <person name="Chen A."/>
            <person name="Palaniappan K."/>
            <person name="Land M."/>
            <person name="Hauser L."/>
            <person name="Chang Y.J."/>
            <person name="Jeffries C.D."/>
            <person name="Bristow J."/>
            <person name="Eisen J.A."/>
            <person name="Markowitz V."/>
            <person name="Hugenholtz P."/>
            <person name="Kyrpides N.C."/>
            <person name="Klenk H.P."/>
        </authorList>
    </citation>
    <scope>NUCLEOTIDE SEQUENCE [LARGE SCALE GENOMIC DNA]</scope>
    <source>
        <strain evidence="10">DSM 44728 / CIP 108903 / NRRL B-16338 / NBRC 102104 / LLR-40K-21</strain>
    </source>
</reference>
<dbReference type="RefSeq" id="WP_013015857.1">
    <property type="nucleotide sequence ID" value="NC_013947.1"/>
</dbReference>
<evidence type="ECO:0000256" key="2">
    <source>
        <dbReference type="ARBA" id="ARBA00022448"/>
    </source>
</evidence>
<sequence length="410" mass="42941">MSPRPARLPRAFWIIWSALLISKAGGFVVIIMTLYLTAQRGLTESRAGLIVGLFGIGGAAGVLVGGVCADRIGRKPTMVASAGVSAVALATLGQLTDPVWIAVFVAVFGFANAAFGPAGIAAMADVLRPEDRDRAFNLMFWAINLGMGAASLLAGFLAQFSYSLLFWLDAGTALLAGVLILLAVPETLRHKRSGAEPVHRGRFVDVWRDGVYMTFVSLVFLQSFVWAQAQTTLPLAMTRDGLSESDYGVVLAIGSAMIIGGQLIVPKLTTRFSKATALAMALAFFAAGFGAVGLVAGFTGYVVCAVIWTIGNMMAAPPNATVIADLSPDGMRGRYQGVFSLTHSAAAFAAPAIGGFTFQFLGDGHWAVIFAVGVLAAAGHLLAGPARERATKRRAREASVLIDQSEKVTA</sequence>
<feature type="transmembrane region" description="Helical" evidence="7">
    <location>
        <begin position="305"/>
        <end position="326"/>
    </location>
</feature>
<dbReference type="Proteomes" id="UP000000844">
    <property type="component" value="Chromosome"/>
</dbReference>